<feature type="transmembrane region" description="Helical" evidence="1">
    <location>
        <begin position="40"/>
        <end position="64"/>
    </location>
</feature>
<sequence length="299" mass="32985">MLQTVGMLGFLSILCVLATRLGIGTIIGTPVSFFFLPNGGGYWALVVGIALLAINSMVCALLHISSAIQLRHELVTQNIGRGSVTIIRPAEQRGLRPASRKFRAFQTFTFLPLFVAGIFLSLYPERAAISDQIDVLLQGRQHADLRAPEKLRLAIEALRDEAGHNQVTDVTINSGMIYTRAPLVPGEIRTSLLQYTDGEVHNWGSKNHALYPRSTEEEFSLEDVTWEKILPIWEEAKADFVEMNGNEPSGASEIHVRRSWGETPRTGPVKITFNFVGGKPWGWQYSANADGSGLNRGVK</sequence>
<evidence type="ECO:0000313" key="2">
    <source>
        <dbReference type="EMBL" id="OIS92682.1"/>
    </source>
</evidence>
<protein>
    <submittedName>
        <fullName evidence="2">Uncharacterized protein</fullName>
    </submittedName>
</protein>
<gene>
    <name evidence="2" type="ORF">BLA27_14645</name>
</gene>
<reference evidence="2 3" key="1">
    <citation type="submission" date="2016-10" db="EMBL/GenBank/DDBJ databases">
        <title>The Draft Genome Sequence of the Potato Rhizosphere Bacteria Ochrobactrum sp. IPA7.2.</title>
        <authorList>
            <person name="Gogoleva N.E."/>
            <person name="Khlopko Y.A."/>
            <person name="Burygin G.L."/>
            <person name="Plotnikov A.O."/>
        </authorList>
    </citation>
    <scope>NUCLEOTIDE SEQUENCE [LARGE SCALE GENOMIC DNA]</scope>
    <source>
        <strain evidence="2 3">IPA7.2</strain>
    </source>
</reference>
<keyword evidence="1" id="KW-0472">Membrane</keyword>
<evidence type="ECO:0000256" key="1">
    <source>
        <dbReference type="SAM" id="Phobius"/>
    </source>
</evidence>
<dbReference type="Proteomes" id="UP000182985">
    <property type="component" value="Unassembled WGS sequence"/>
</dbReference>
<evidence type="ECO:0000313" key="3">
    <source>
        <dbReference type="Proteomes" id="UP000182985"/>
    </source>
</evidence>
<keyword evidence="1" id="KW-1133">Transmembrane helix</keyword>
<name>A0A1J6I1D0_9HYPH</name>
<keyword evidence="1" id="KW-0812">Transmembrane</keyword>
<keyword evidence="3" id="KW-1185">Reference proteome</keyword>
<feature type="transmembrane region" description="Helical" evidence="1">
    <location>
        <begin position="102"/>
        <end position="123"/>
    </location>
</feature>
<dbReference type="AlphaFoldDB" id="A0A1J6I1D0"/>
<organism evidence="2 3">
    <name type="scientific">Brucella cytisi</name>
    <dbReference type="NCBI Taxonomy" id="407152"/>
    <lineage>
        <taxon>Bacteria</taxon>
        <taxon>Pseudomonadati</taxon>
        <taxon>Pseudomonadota</taxon>
        <taxon>Alphaproteobacteria</taxon>
        <taxon>Hyphomicrobiales</taxon>
        <taxon>Brucellaceae</taxon>
        <taxon>Brucella/Ochrobactrum group</taxon>
        <taxon>Brucella</taxon>
    </lineage>
</organism>
<comment type="caution">
    <text evidence="2">The sequence shown here is derived from an EMBL/GenBank/DDBJ whole genome shotgun (WGS) entry which is preliminary data.</text>
</comment>
<accession>A0A1J6I1D0</accession>
<proteinExistence type="predicted"/>
<dbReference type="EMBL" id="MOEC01000014">
    <property type="protein sequence ID" value="OIS92682.1"/>
    <property type="molecule type" value="Genomic_DNA"/>
</dbReference>